<sequence>MKFTSPEAHQYKRCTRTHHGNEGHSGSIEETRGYAKPKEASDK</sequence>
<protein>
    <submittedName>
        <fullName evidence="2">Uncharacterized protein</fullName>
    </submittedName>
</protein>
<proteinExistence type="predicted"/>
<evidence type="ECO:0000313" key="2">
    <source>
        <dbReference type="EMBL" id="RVW35666.1"/>
    </source>
</evidence>
<evidence type="ECO:0000313" key="3">
    <source>
        <dbReference type="Proteomes" id="UP000288805"/>
    </source>
</evidence>
<dbReference type="AlphaFoldDB" id="A0A438DJY3"/>
<gene>
    <name evidence="2" type="ORF">CK203_103495</name>
</gene>
<evidence type="ECO:0000256" key="1">
    <source>
        <dbReference type="SAM" id="MobiDB-lite"/>
    </source>
</evidence>
<feature type="region of interest" description="Disordered" evidence="1">
    <location>
        <begin position="1"/>
        <end position="43"/>
    </location>
</feature>
<reference evidence="2 3" key="1">
    <citation type="journal article" date="2018" name="PLoS Genet.">
        <title>Population sequencing reveals clonal diversity and ancestral inbreeding in the grapevine cultivar Chardonnay.</title>
        <authorList>
            <person name="Roach M.J."/>
            <person name="Johnson D.L."/>
            <person name="Bohlmann J."/>
            <person name="van Vuuren H.J."/>
            <person name="Jones S.J."/>
            <person name="Pretorius I.S."/>
            <person name="Schmidt S.A."/>
            <person name="Borneman A.R."/>
        </authorList>
    </citation>
    <scope>NUCLEOTIDE SEQUENCE [LARGE SCALE GENOMIC DNA]</scope>
    <source>
        <strain evidence="3">cv. Chardonnay</strain>
        <tissue evidence="2">Leaf</tissue>
    </source>
</reference>
<dbReference type="Proteomes" id="UP000288805">
    <property type="component" value="Unassembled WGS sequence"/>
</dbReference>
<dbReference type="EMBL" id="QGNW01001596">
    <property type="protein sequence ID" value="RVW35666.1"/>
    <property type="molecule type" value="Genomic_DNA"/>
</dbReference>
<accession>A0A438DJY3</accession>
<comment type="caution">
    <text evidence="2">The sequence shown here is derived from an EMBL/GenBank/DDBJ whole genome shotgun (WGS) entry which is preliminary data.</text>
</comment>
<organism evidence="2 3">
    <name type="scientific">Vitis vinifera</name>
    <name type="common">Grape</name>
    <dbReference type="NCBI Taxonomy" id="29760"/>
    <lineage>
        <taxon>Eukaryota</taxon>
        <taxon>Viridiplantae</taxon>
        <taxon>Streptophyta</taxon>
        <taxon>Embryophyta</taxon>
        <taxon>Tracheophyta</taxon>
        <taxon>Spermatophyta</taxon>
        <taxon>Magnoliopsida</taxon>
        <taxon>eudicotyledons</taxon>
        <taxon>Gunneridae</taxon>
        <taxon>Pentapetalae</taxon>
        <taxon>rosids</taxon>
        <taxon>Vitales</taxon>
        <taxon>Vitaceae</taxon>
        <taxon>Viteae</taxon>
        <taxon>Vitis</taxon>
    </lineage>
</organism>
<name>A0A438DJY3_VITVI</name>
<feature type="compositionally biased region" description="Basic and acidic residues" evidence="1">
    <location>
        <begin position="19"/>
        <end position="43"/>
    </location>
</feature>